<feature type="region of interest" description="Disordered" evidence="1">
    <location>
        <begin position="1"/>
        <end position="34"/>
    </location>
</feature>
<proteinExistence type="predicted"/>
<evidence type="ECO:0000313" key="3">
    <source>
        <dbReference type="Proteomes" id="UP000054544"/>
    </source>
</evidence>
<gene>
    <name evidence="2" type="ORF">H634G_11203</name>
</gene>
<evidence type="ECO:0000313" key="2">
    <source>
        <dbReference type="EMBL" id="KJK73545.1"/>
    </source>
</evidence>
<evidence type="ECO:0000256" key="1">
    <source>
        <dbReference type="SAM" id="MobiDB-lite"/>
    </source>
</evidence>
<reference evidence="3" key="1">
    <citation type="journal article" date="2014" name="BMC Genomics">
        <title>The genome sequence of the biocontrol fungus Metarhizium anisopliae and comparative genomics of Metarhizium species.</title>
        <authorList>
            <person name="Pattemore J.A."/>
            <person name="Hane J.K."/>
            <person name="Williams A.H."/>
            <person name="Wilson B.A."/>
            <person name="Stodart B.J."/>
            <person name="Ash G.J."/>
        </authorList>
    </citation>
    <scope>NUCLEOTIDE SEQUENCE [LARGE SCALE GENOMIC DNA]</scope>
    <source>
        <strain evidence="3">BRIP 53293</strain>
    </source>
</reference>
<organism evidence="2 3">
    <name type="scientific">Metarhizium anisopliae BRIP 53293</name>
    <dbReference type="NCBI Taxonomy" id="1291518"/>
    <lineage>
        <taxon>Eukaryota</taxon>
        <taxon>Fungi</taxon>
        <taxon>Dikarya</taxon>
        <taxon>Ascomycota</taxon>
        <taxon>Pezizomycotina</taxon>
        <taxon>Sordariomycetes</taxon>
        <taxon>Hypocreomycetidae</taxon>
        <taxon>Hypocreales</taxon>
        <taxon>Clavicipitaceae</taxon>
        <taxon>Metarhizium</taxon>
    </lineage>
</organism>
<keyword evidence="3" id="KW-1185">Reference proteome</keyword>
<sequence length="94" mass="10390">MSSCDRIDNVEWDSFGNSGDIPSKSTHDRLDIDLGLSTSSTMQLVAEQEDPESAPVPTPPDADRLHALFSEYEKLVNRHGVPHERKGSLVKTDL</sequence>
<name>A0A0D9NLS2_METAN</name>
<dbReference type="EMBL" id="KE384806">
    <property type="protein sequence ID" value="KJK73545.1"/>
    <property type="molecule type" value="Genomic_DNA"/>
</dbReference>
<dbReference type="AlphaFoldDB" id="A0A0D9NLS2"/>
<dbReference type="STRING" id="1291518.A0A0D9NLS2"/>
<protein>
    <submittedName>
        <fullName evidence="2">Uncharacterized protein</fullName>
    </submittedName>
</protein>
<accession>A0A0D9NLS2</accession>
<dbReference type="Proteomes" id="UP000054544">
    <property type="component" value="Unassembled WGS sequence"/>
</dbReference>